<dbReference type="Pfam" id="PF00535">
    <property type="entry name" value="Glycos_transf_2"/>
    <property type="match status" value="1"/>
</dbReference>
<gene>
    <name evidence="2" type="ORF">FRY74_08285</name>
</gene>
<dbReference type="PANTHER" id="PTHR22916">
    <property type="entry name" value="GLYCOSYLTRANSFERASE"/>
    <property type="match status" value="1"/>
</dbReference>
<dbReference type="Gene3D" id="3.90.550.10">
    <property type="entry name" value="Spore Coat Polysaccharide Biosynthesis Protein SpsA, Chain A"/>
    <property type="match status" value="1"/>
</dbReference>
<keyword evidence="2" id="KW-0808">Transferase</keyword>
<evidence type="ECO:0000313" key="2">
    <source>
        <dbReference type="EMBL" id="TXB65411.1"/>
    </source>
</evidence>
<dbReference type="InterPro" id="IPR001173">
    <property type="entry name" value="Glyco_trans_2-like"/>
</dbReference>
<dbReference type="SUPFAM" id="SSF53448">
    <property type="entry name" value="Nucleotide-diphospho-sugar transferases"/>
    <property type="match status" value="1"/>
</dbReference>
<dbReference type="InterPro" id="IPR029044">
    <property type="entry name" value="Nucleotide-diphossugar_trans"/>
</dbReference>
<dbReference type="OrthoDB" id="9788101at2"/>
<organism evidence="2 3">
    <name type="scientific">Vicingus serpentipes</name>
    <dbReference type="NCBI Taxonomy" id="1926625"/>
    <lineage>
        <taxon>Bacteria</taxon>
        <taxon>Pseudomonadati</taxon>
        <taxon>Bacteroidota</taxon>
        <taxon>Flavobacteriia</taxon>
        <taxon>Flavobacteriales</taxon>
        <taxon>Vicingaceae</taxon>
        <taxon>Vicingus</taxon>
    </lineage>
</organism>
<dbReference type="GO" id="GO:0016758">
    <property type="term" value="F:hexosyltransferase activity"/>
    <property type="evidence" value="ECO:0007669"/>
    <property type="project" value="UniProtKB-ARBA"/>
</dbReference>
<name>A0A5C6RSU2_9FLAO</name>
<feature type="domain" description="Glycosyltransferase 2-like" evidence="1">
    <location>
        <begin position="8"/>
        <end position="135"/>
    </location>
</feature>
<protein>
    <submittedName>
        <fullName evidence="2">Glycosyltransferase</fullName>
    </submittedName>
</protein>
<accession>A0A5C6RSU2</accession>
<dbReference type="PANTHER" id="PTHR22916:SF67">
    <property type="entry name" value="COLANIC ACID BIOSYNTHESIS GLYCOSYL TRANSFERASE WCAE-RELATED"/>
    <property type="match status" value="1"/>
</dbReference>
<sequence>MSNSILISIITINYNDKVGLERTIKSIVNQTNKNFEYIVIDGNSSDGSKEVIEDYKDRIDLCVSEPDKGIYNAMNKGINNANGDYLLFINSGDELYNTNVLEENIAELHSEDLIYFDLLQVFKDKTNLHRFPDEINNNTFLKGTIGHPTTFIKKDLFHKIGLYDETLNIVADWKFFSLAFIKHNCSTRHVNKVLSKFYMDGVSTINNEKTKQERQKVIEENFSDYVRLNELENFAITVKNAKSIRFLRNLGILKFIDKI</sequence>
<dbReference type="RefSeq" id="WP_147100420.1">
    <property type="nucleotide sequence ID" value="NZ_VOOS01000003.1"/>
</dbReference>
<dbReference type="EMBL" id="VOOS01000003">
    <property type="protein sequence ID" value="TXB65411.1"/>
    <property type="molecule type" value="Genomic_DNA"/>
</dbReference>
<evidence type="ECO:0000259" key="1">
    <source>
        <dbReference type="Pfam" id="PF00535"/>
    </source>
</evidence>
<keyword evidence="3" id="KW-1185">Reference proteome</keyword>
<reference evidence="2 3" key="1">
    <citation type="submission" date="2019-08" db="EMBL/GenBank/DDBJ databases">
        <title>Genome of Vicingus serpentipes NCIMB 15042.</title>
        <authorList>
            <person name="Bowman J.P."/>
        </authorList>
    </citation>
    <scope>NUCLEOTIDE SEQUENCE [LARGE SCALE GENOMIC DNA]</scope>
    <source>
        <strain evidence="2 3">NCIMB 15042</strain>
    </source>
</reference>
<dbReference type="Proteomes" id="UP000321721">
    <property type="component" value="Unassembled WGS sequence"/>
</dbReference>
<evidence type="ECO:0000313" key="3">
    <source>
        <dbReference type="Proteomes" id="UP000321721"/>
    </source>
</evidence>
<dbReference type="AlphaFoldDB" id="A0A5C6RSU2"/>
<comment type="caution">
    <text evidence="2">The sequence shown here is derived from an EMBL/GenBank/DDBJ whole genome shotgun (WGS) entry which is preliminary data.</text>
</comment>
<proteinExistence type="predicted"/>
<dbReference type="CDD" id="cd06433">
    <property type="entry name" value="GT_2_WfgS_like"/>
    <property type="match status" value="1"/>
</dbReference>